<comment type="caution">
    <text evidence="5">The sequence shown here is derived from an EMBL/GenBank/DDBJ whole genome shotgun (WGS) entry which is preliminary data.</text>
</comment>
<dbReference type="Pfam" id="PF05193">
    <property type="entry name" value="Peptidase_M16_C"/>
    <property type="match status" value="1"/>
</dbReference>
<evidence type="ECO:0000256" key="3">
    <source>
        <dbReference type="RuleBase" id="RU004447"/>
    </source>
</evidence>
<dbReference type="InterPro" id="IPR055130">
    <property type="entry name" value="PreP_C"/>
</dbReference>
<dbReference type="STRING" id="207949.RED65_01580"/>
<dbReference type="PANTHER" id="PTHR43016:SF13">
    <property type="entry name" value="PRESEQUENCE PROTEASE, MITOCHONDRIAL"/>
    <property type="match status" value="1"/>
</dbReference>
<sequence length="963" mass="108288">MVHPDFEHKRSQQIDSLGIEVQEYTHKKTGAMHYHLKSDYDENVFFLGFRTMPMDSTGVAHILEHTALCGSEKYPVRDPFFMMIRRSLNTFMNAFTSSDWTAYPFASKNKKDFNNLLSVYLDAAFHSSLDPLDFAQEGHRLEHEVPNDPSTPIQFKGVVYNEMKGAMSSVTSQLWQTFSKYLYPTVTYHYNSGGDPESILDLQYDDLIQFYKKHYHPSNAMFMTFGDIPASEHHEQFAKYLNEFEALGERFSVPNEKRYFAPVRVEESYGSKELENKTHHVMGWLLGESSDLDAQLEAHFLSALLLENSSSALRRELETTELGTGPSPLCGLEDRNKEMCFVCGIEGSEPERKEDLEALVLQTLEKVKKEGVSDKQVEAVLHQLELSQREIGGDGYPYGLQLIMSSIAACTHYSDPAELLDLDPAIDKLRLKIEDKQFLPDLIDRLLLNNPHRVTLTFKPDSKIDERKKEAEEQRLANIVSALSDAERQEILSQGIALQERQKQQDDDSILPKVSLDDVSDSLVIPTGTKKDGEHNITLYETGTNGMTYHQVIMPLPALSAEEQGLMPLLMHSMTELGCAGEDYIATQERQSLVSGGISAYQSIRPSTSDIDECKAYWVLSGKALSRNHGAFFELMQDTLNSVDFSDSKRIREIAQYRLSRKEQSVTGNGHGLAMNVAASGTSSLARMQYEYSGLPAILSMRDHVSRLEQDAQTVVAELAALYKKLTNAPQQHLVVSDEKSSDDAVLQLQKTWLHTQGDTVDFKLPLFEASEKKTAWVVPSQTNFCAKVFPTVNSDHPDSAALTVLGSVLRNGYLHTSIREQGGAYGGGASQDNNLAVFKFYSYRDPRFKGTLDDFDRALTWFEEQTDTLPQLLEEAILGVVSSIDKPGSPAGEARQAFHGELNGRTPEWRNQYRKRIMDVTLGDVHRVAKEYLSQANASYGVLISREQAESAEKLGFEIKEL</sequence>
<dbReference type="RefSeq" id="WP_007017794.1">
    <property type="nucleotide sequence ID" value="NZ_CH724114.1"/>
</dbReference>
<dbReference type="GO" id="GO:0006508">
    <property type="term" value="P:proteolysis"/>
    <property type="evidence" value="ECO:0007669"/>
    <property type="project" value="InterPro"/>
</dbReference>
<dbReference type="InterPro" id="IPR011249">
    <property type="entry name" value="Metalloenz_LuxS/M16"/>
</dbReference>
<gene>
    <name evidence="5" type="ORF">RED65_01580</name>
</gene>
<name>Q1N4L8_9GAMM</name>
<comment type="cofactor">
    <cofactor evidence="1">
        <name>Zn(2+)</name>
        <dbReference type="ChEBI" id="CHEBI:29105"/>
    </cofactor>
</comment>
<dbReference type="SUPFAM" id="SSF63411">
    <property type="entry name" value="LuxS/MPP-like metallohydrolase"/>
    <property type="match status" value="4"/>
</dbReference>
<dbReference type="InterPro" id="IPR001431">
    <property type="entry name" value="Pept_M16_Zn_BS"/>
</dbReference>
<dbReference type="InterPro" id="IPR007863">
    <property type="entry name" value="Peptidase_M16_C"/>
</dbReference>
<proteinExistence type="inferred from homology"/>
<dbReference type="Pfam" id="PF08367">
    <property type="entry name" value="M16C_assoc"/>
    <property type="match status" value="1"/>
</dbReference>
<evidence type="ECO:0000256" key="1">
    <source>
        <dbReference type="ARBA" id="ARBA00001947"/>
    </source>
</evidence>
<dbReference type="Proteomes" id="UP000004263">
    <property type="component" value="Unassembled WGS sequence"/>
</dbReference>
<evidence type="ECO:0000256" key="2">
    <source>
        <dbReference type="ARBA" id="ARBA00007261"/>
    </source>
</evidence>
<dbReference type="InterPro" id="IPR013578">
    <property type="entry name" value="Peptidase_M16C_assoc"/>
</dbReference>
<feature type="domain" description="Peptidase M16C associated" evidence="4">
    <location>
        <begin position="458"/>
        <end position="704"/>
    </location>
</feature>
<dbReference type="SMART" id="SM01264">
    <property type="entry name" value="M16C_associated"/>
    <property type="match status" value="1"/>
</dbReference>
<comment type="similarity">
    <text evidence="2 3">Belongs to the peptidase M16 family.</text>
</comment>
<reference evidence="5 6" key="1">
    <citation type="submission" date="2006-03" db="EMBL/GenBank/DDBJ databases">
        <authorList>
            <person name="Pinhassi J."/>
            <person name="Pedros-Alio C."/>
            <person name="Ferriera S."/>
            <person name="Johnson J."/>
            <person name="Kravitz S."/>
            <person name="Halpern A."/>
            <person name="Remington K."/>
            <person name="Beeson K."/>
            <person name="Tran B."/>
            <person name="Rogers Y.-H."/>
            <person name="Friedman R."/>
            <person name="Venter J.C."/>
        </authorList>
    </citation>
    <scope>NUCLEOTIDE SEQUENCE [LARGE SCALE GENOMIC DNA]</scope>
    <source>
        <strain evidence="5 6">RED65</strain>
    </source>
</reference>
<keyword evidence="6" id="KW-1185">Reference proteome</keyword>
<accession>Q1N4L8</accession>
<dbReference type="FunFam" id="3.30.830.10:FF:000011">
    <property type="entry name" value="Presequence protease, mitochondrial"/>
    <property type="match status" value="1"/>
</dbReference>
<evidence type="ECO:0000313" key="5">
    <source>
        <dbReference type="EMBL" id="EAT13410.1"/>
    </source>
</evidence>
<evidence type="ECO:0000313" key="6">
    <source>
        <dbReference type="Proteomes" id="UP000004263"/>
    </source>
</evidence>
<dbReference type="HOGENOM" id="CLU_009165_1_0_6"/>
<evidence type="ECO:0000259" key="4">
    <source>
        <dbReference type="SMART" id="SM01264"/>
    </source>
</evidence>
<dbReference type="Pfam" id="PF00675">
    <property type="entry name" value="Peptidase_M16"/>
    <property type="match status" value="1"/>
</dbReference>
<dbReference type="PROSITE" id="PS00143">
    <property type="entry name" value="INSULINASE"/>
    <property type="match status" value="1"/>
</dbReference>
<dbReference type="EMBL" id="AAQH01000002">
    <property type="protein sequence ID" value="EAT13410.1"/>
    <property type="molecule type" value="Genomic_DNA"/>
</dbReference>
<dbReference type="GO" id="GO:0046872">
    <property type="term" value="F:metal ion binding"/>
    <property type="evidence" value="ECO:0007669"/>
    <property type="project" value="InterPro"/>
</dbReference>
<dbReference type="InterPro" id="IPR011765">
    <property type="entry name" value="Pept_M16_N"/>
</dbReference>
<dbReference type="PANTHER" id="PTHR43016">
    <property type="entry name" value="PRESEQUENCE PROTEASE"/>
    <property type="match status" value="1"/>
</dbReference>
<dbReference type="Gene3D" id="3.30.830.10">
    <property type="entry name" value="Metalloenzyme, LuxS/M16 peptidase-like"/>
    <property type="match status" value="4"/>
</dbReference>
<dbReference type="GO" id="GO:0004222">
    <property type="term" value="F:metalloendopeptidase activity"/>
    <property type="evidence" value="ECO:0007669"/>
    <property type="project" value="InterPro"/>
</dbReference>
<dbReference type="AlphaFoldDB" id="Q1N4L8"/>
<dbReference type="Pfam" id="PF22516">
    <property type="entry name" value="PreP_C"/>
    <property type="match status" value="1"/>
</dbReference>
<organism evidence="5 6">
    <name type="scientific">Bermanella marisrubri</name>
    <dbReference type="NCBI Taxonomy" id="207949"/>
    <lineage>
        <taxon>Bacteria</taxon>
        <taxon>Pseudomonadati</taxon>
        <taxon>Pseudomonadota</taxon>
        <taxon>Gammaproteobacteria</taxon>
        <taxon>Oceanospirillales</taxon>
        <taxon>Oceanospirillaceae</taxon>
        <taxon>Bermanella</taxon>
    </lineage>
</organism>
<dbReference type="OrthoDB" id="9762027at2"/>
<protein>
    <submittedName>
        <fullName evidence="5">Predicted Zn-dependent peptidase, insulinase-like protein</fullName>
    </submittedName>
</protein>